<protein>
    <recommendedName>
        <fullName evidence="3">CS domain-containing protein</fullName>
    </recommendedName>
</protein>
<dbReference type="Proteomes" id="UP001642484">
    <property type="component" value="Unassembled WGS sequence"/>
</dbReference>
<keyword evidence="2" id="KW-0732">Signal</keyword>
<feature type="transmembrane region" description="Helical" evidence="1">
    <location>
        <begin position="297"/>
        <end position="318"/>
    </location>
</feature>
<dbReference type="Gene3D" id="2.60.40.790">
    <property type="match status" value="1"/>
</dbReference>
<reference evidence="4 5" key="1">
    <citation type="submission" date="2024-02" db="EMBL/GenBank/DDBJ databases">
        <authorList>
            <person name="Chen Y."/>
            <person name="Shah S."/>
            <person name="Dougan E. K."/>
            <person name="Thang M."/>
            <person name="Chan C."/>
        </authorList>
    </citation>
    <scope>NUCLEOTIDE SEQUENCE [LARGE SCALE GENOMIC DNA]</scope>
</reference>
<keyword evidence="1" id="KW-1133">Transmembrane helix</keyword>
<feature type="signal peptide" evidence="2">
    <location>
        <begin position="1"/>
        <end position="19"/>
    </location>
</feature>
<keyword evidence="5" id="KW-1185">Reference proteome</keyword>
<evidence type="ECO:0000256" key="1">
    <source>
        <dbReference type="SAM" id="Phobius"/>
    </source>
</evidence>
<gene>
    <name evidence="4" type="ORF">CCMP2556_LOCUS30433</name>
</gene>
<proteinExistence type="predicted"/>
<evidence type="ECO:0000256" key="2">
    <source>
        <dbReference type="SAM" id="SignalP"/>
    </source>
</evidence>
<feature type="chain" id="PRO_5046890597" description="CS domain-containing protein" evidence="2">
    <location>
        <begin position="20"/>
        <end position="342"/>
    </location>
</feature>
<name>A0ABP0NDL0_9DINO</name>
<keyword evidence="1" id="KW-0812">Transmembrane</keyword>
<dbReference type="InterPro" id="IPR008978">
    <property type="entry name" value="HSP20-like_chaperone"/>
</dbReference>
<evidence type="ECO:0000313" key="5">
    <source>
        <dbReference type="Proteomes" id="UP001642484"/>
    </source>
</evidence>
<dbReference type="InterPro" id="IPR007052">
    <property type="entry name" value="CS_dom"/>
</dbReference>
<accession>A0ABP0NDL0</accession>
<evidence type="ECO:0000259" key="3">
    <source>
        <dbReference type="PROSITE" id="PS51203"/>
    </source>
</evidence>
<feature type="domain" description="CS" evidence="3">
    <location>
        <begin position="124"/>
        <end position="224"/>
    </location>
</feature>
<sequence length="342" mass="38637">MSRCVRFWVLCLCGRATWGLVGDNDDTAISFPTEEAFLKGLEEPQTAEQVMSSHLQWMRFLVSRSWWRAAKAMVLRAHQQLDRARVEALDFEVRLRTNDVKQEADQLMDFTEEAFRDQRQGLDEVHCALQWAQNSTTIFLGVKFASRWSAPGAIEIKDLTVNISERNFTLAAFGHHSSIRKRYVVDLPLFGLISSTGSSWSSASVGRATATLQKIAPEKWTKLTSSKSKHQITSWLDMEERWAEELRKASSPQKAAPKEAVAKAAADSSKKGQRVSISWQKRFQRHWKRLPKPVRKVLPWLLLAVGAFISGMAIFTLCTRSGAPDKGAEFKAEPFLEIPSPS</sequence>
<dbReference type="EMBL" id="CAXAMN010021644">
    <property type="protein sequence ID" value="CAK9061887.1"/>
    <property type="molecule type" value="Genomic_DNA"/>
</dbReference>
<dbReference type="SUPFAM" id="SSF49764">
    <property type="entry name" value="HSP20-like chaperones"/>
    <property type="match status" value="1"/>
</dbReference>
<organism evidence="4 5">
    <name type="scientific">Durusdinium trenchii</name>
    <dbReference type="NCBI Taxonomy" id="1381693"/>
    <lineage>
        <taxon>Eukaryota</taxon>
        <taxon>Sar</taxon>
        <taxon>Alveolata</taxon>
        <taxon>Dinophyceae</taxon>
        <taxon>Suessiales</taxon>
        <taxon>Symbiodiniaceae</taxon>
        <taxon>Durusdinium</taxon>
    </lineage>
</organism>
<keyword evidence="1" id="KW-0472">Membrane</keyword>
<evidence type="ECO:0000313" key="4">
    <source>
        <dbReference type="EMBL" id="CAK9061887.1"/>
    </source>
</evidence>
<comment type="caution">
    <text evidence="4">The sequence shown here is derived from an EMBL/GenBank/DDBJ whole genome shotgun (WGS) entry which is preliminary data.</text>
</comment>
<dbReference type="PROSITE" id="PS51203">
    <property type="entry name" value="CS"/>
    <property type="match status" value="1"/>
</dbReference>